<evidence type="ECO:0000313" key="2">
    <source>
        <dbReference type="Proteomes" id="UP000001056"/>
    </source>
</evidence>
<dbReference type="InParanoid" id="Q2H4I7"/>
<dbReference type="SUPFAM" id="SSF56281">
    <property type="entry name" value="Metallo-hydrolase/oxidoreductase"/>
    <property type="match status" value="1"/>
</dbReference>
<evidence type="ECO:0000313" key="1">
    <source>
        <dbReference type="EMBL" id="EAQ89809.1"/>
    </source>
</evidence>
<dbReference type="RefSeq" id="XP_001222523.1">
    <property type="nucleotide sequence ID" value="XM_001222522.1"/>
</dbReference>
<reference evidence="2" key="1">
    <citation type="journal article" date="2015" name="Genome Announc.">
        <title>Draft genome sequence of the cellulolytic fungus Chaetomium globosum.</title>
        <authorList>
            <person name="Cuomo C.A."/>
            <person name="Untereiner W.A."/>
            <person name="Ma L.-J."/>
            <person name="Grabherr M."/>
            <person name="Birren B.W."/>
        </authorList>
    </citation>
    <scope>NUCLEOTIDE SEQUENCE [LARGE SCALE GENOMIC DNA]</scope>
    <source>
        <strain evidence="2">ATCC 6205 / CBS 148.51 / DSM 1962 / NBRC 6347 / NRRL 1970</strain>
    </source>
</reference>
<dbReference type="VEuPathDB" id="FungiDB:CHGG_06428"/>
<accession>Q2H4I7</accession>
<dbReference type="PANTHER" id="PTHR33835:SF1">
    <property type="entry name" value="METALLO-BETA-LACTAMASE DOMAIN-CONTAINING PROTEIN"/>
    <property type="match status" value="1"/>
</dbReference>
<gene>
    <name evidence="1" type="ORF">CHGG_06428</name>
</gene>
<proteinExistence type="predicted"/>
<protein>
    <submittedName>
        <fullName evidence="1">Uncharacterized protein</fullName>
    </submittedName>
</protein>
<dbReference type="GeneID" id="4391466"/>
<dbReference type="InterPro" id="IPR025638">
    <property type="entry name" value="DUF4336"/>
</dbReference>
<dbReference type="InterPro" id="IPR036866">
    <property type="entry name" value="RibonucZ/Hydroxyglut_hydro"/>
</dbReference>
<dbReference type="Pfam" id="PF14234">
    <property type="entry name" value="DUF4336"/>
    <property type="match status" value="1"/>
</dbReference>
<dbReference type="PANTHER" id="PTHR33835">
    <property type="entry name" value="YALI0C07656P"/>
    <property type="match status" value="1"/>
</dbReference>
<dbReference type="EMBL" id="CH408031">
    <property type="protein sequence ID" value="EAQ89809.1"/>
    <property type="molecule type" value="Genomic_DNA"/>
</dbReference>
<name>Q2H4I7_CHAGB</name>
<organism evidence="1 2">
    <name type="scientific">Chaetomium globosum (strain ATCC 6205 / CBS 148.51 / DSM 1962 / NBRC 6347 / NRRL 1970)</name>
    <name type="common">Soil fungus</name>
    <dbReference type="NCBI Taxonomy" id="306901"/>
    <lineage>
        <taxon>Eukaryota</taxon>
        <taxon>Fungi</taxon>
        <taxon>Dikarya</taxon>
        <taxon>Ascomycota</taxon>
        <taxon>Pezizomycotina</taxon>
        <taxon>Sordariomycetes</taxon>
        <taxon>Sordariomycetidae</taxon>
        <taxon>Sordariales</taxon>
        <taxon>Chaetomiaceae</taxon>
        <taxon>Chaetomium</taxon>
    </lineage>
</organism>
<dbReference type="HOGENOM" id="CLU_888529_0_0_1"/>
<sequence>MSSKLIPPNPDEVMVIRDITPNVVTFSVPFLRFGRIPIGGRGTLIRLTSGALAVFSPVAHTAAAAAKVASLGGDVRYLIATDIEHHIFLSEWAAAYPNAKLVGPEGLPEKRQATEGDPRIGKEEFAVVVGKGNDGRDARVIGEDFGRDFEMEYFRGHPNREVVFWYRPEKVVVQADLVFNLPATEQYSRVPEKERPKLGVLGKVFSSFQTTAGDALGMKRFLWCQKLVRLVLPKLVHWSGVTGRSILSVRRHPPGIFPVNNPHESVVANDDVKAAQVAVREDRRGPRLIVESTEFSEAGDRAVVQLAGLDSVS</sequence>
<dbReference type="Proteomes" id="UP000001056">
    <property type="component" value="Unassembled WGS sequence"/>
</dbReference>
<dbReference type="AlphaFoldDB" id="Q2H4I7"/>
<dbReference type="eggNOG" id="ENOG502S1EZ">
    <property type="taxonomic scope" value="Eukaryota"/>
</dbReference>
<dbReference type="OrthoDB" id="421671at2759"/>
<keyword evidence="2" id="KW-1185">Reference proteome</keyword>